<dbReference type="STRING" id="1071400.LBUCD034_0964"/>
<dbReference type="Proteomes" id="UP000007332">
    <property type="component" value="Chromosome"/>
</dbReference>
<reference evidence="2 3" key="1">
    <citation type="journal article" date="2012" name="J. Biotechnol.">
        <title>Insights into the completely annotated genome of Lactobacillus buchneri CD034, a strain isolated from stable grass silage.</title>
        <authorList>
            <person name="Heinl S."/>
            <person name="Wibberg D."/>
            <person name="Eikmeyer F."/>
            <person name="Szczepanowski R."/>
            <person name="Blom J."/>
            <person name="Linke B."/>
            <person name="Goesmann A."/>
            <person name="Grabherr R."/>
            <person name="Schwab H."/>
            <person name="Puhler A."/>
            <person name="Schluter A."/>
        </authorList>
    </citation>
    <scope>NUCLEOTIDE SEQUENCE [LARGE SCALE GENOMIC DNA]</scope>
    <source>
        <strain evidence="2 3">CD034</strain>
    </source>
</reference>
<accession>J9W722</accession>
<dbReference type="RefSeq" id="WP_014939792.1">
    <property type="nucleotide sequence ID" value="NC_018610.1"/>
</dbReference>
<keyword evidence="3" id="KW-1185">Reference proteome</keyword>
<dbReference type="HOGENOM" id="CLU_140959_0_0_9"/>
<dbReference type="InterPro" id="IPR054252">
    <property type="entry name" value="Pam3_gp18"/>
</dbReference>
<name>J9W722_LENBU</name>
<dbReference type="KEGG" id="lbn:LBUCD034_0964"/>
<evidence type="ECO:0000313" key="3">
    <source>
        <dbReference type="Proteomes" id="UP000007332"/>
    </source>
</evidence>
<feature type="domain" description="Cyanophage baseplate Pam3 plug gp18" evidence="1">
    <location>
        <begin position="5"/>
        <end position="105"/>
    </location>
</feature>
<gene>
    <name evidence="2" type="ORF">LBUCD034_0964</name>
</gene>
<evidence type="ECO:0000313" key="2">
    <source>
        <dbReference type="EMBL" id="AFS00011.1"/>
    </source>
</evidence>
<proteinExistence type="predicted"/>
<dbReference type="OrthoDB" id="1697005at2"/>
<evidence type="ECO:0000259" key="1">
    <source>
        <dbReference type="Pfam" id="PF22479"/>
    </source>
</evidence>
<dbReference type="Pfam" id="PF22479">
    <property type="entry name" value="Pam3_gp18"/>
    <property type="match status" value="1"/>
</dbReference>
<dbReference type="EMBL" id="CP003043">
    <property type="protein sequence ID" value="AFS00011.1"/>
    <property type="molecule type" value="Genomic_DNA"/>
</dbReference>
<dbReference type="PATRIC" id="fig|1071400.3.peg.921"/>
<organism evidence="2 3">
    <name type="scientific">Lentilactobacillus buchneri subsp. silagei CD034</name>
    <dbReference type="NCBI Taxonomy" id="1071400"/>
    <lineage>
        <taxon>Bacteria</taxon>
        <taxon>Bacillati</taxon>
        <taxon>Bacillota</taxon>
        <taxon>Bacilli</taxon>
        <taxon>Lactobacillales</taxon>
        <taxon>Lactobacillaceae</taxon>
        <taxon>Lentilactobacillus</taxon>
        <taxon>Lentilactobacillus buchneri subsp. silagei</taxon>
    </lineage>
</organism>
<sequence length="111" mass="12404">MPVHDYIPVSPDDIPYQQEIDLDSGNYLFGFQWNEIDQSLTVDIYQLDGTPIWLGEVVTLNQPLWRGINAPGLPTETIIPMDESGNEDEIDLGNLGDTVQLCIDDIPDGED</sequence>
<protein>
    <recommendedName>
        <fullName evidence="1">Cyanophage baseplate Pam3 plug gp18 domain-containing protein</fullName>
    </recommendedName>
</protein>
<dbReference type="AlphaFoldDB" id="J9W722"/>